<keyword evidence="6 7" id="KW-0472">Membrane</keyword>
<dbReference type="Pfam" id="PF13641">
    <property type="entry name" value="Glyco_tranf_2_3"/>
    <property type="match status" value="1"/>
</dbReference>
<feature type="transmembrane region" description="Helical" evidence="7">
    <location>
        <begin position="635"/>
        <end position="664"/>
    </location>
</feature>
<feature type="transmembrane region" description="Helical" evidence="7">
    <location>
        <begin position="716"/>
        <end position="735"/>
    </location>
</feature>
<evidence type="ECO:0000256" key="7">
    <source>
        <dbReference type="SAM" id="Phobius"/>
    </source>
</evidence>
<dbReference type="Proteomes" id="UP000240739">
    <property type="component" value="Unassembled WGS sequence"/>
</dbReference>
<evidence type="ECO:0000256" key="1">
    <source>
        <dbReference type="ARBA" id="ARBA00004141"/>
    </source>
</evidence>
<dbReference type="Pfam" id="PF05157">
    <property type="entry name" value="MshEN"/>
    <property type="match status" value="2"/>
</dbReference>
<dbReference type="EMBL" id="PYYB01000001">
    <property type="protein sequence ID" value="PTL59804.1"/>
    <property type="molecule type" value="Genomic_DNA"/>
</dbReference>
<evidence type="ECO:0000313" key="10">
    <source>
        <dbReference type="Proteomes" id="UP000240739"/>
    </source>
</evidence>
<comment type="subcellular location">
    <subcellularLocation>
        <location evidence="1">Membrane</location>
        <topology evidence="1">Multi-pass membrane protein</topology>
    </subcellularLocation>
</comment>
<dbReference type="OrthoDB" id="7431422at2"/>
<dbReference type="InterPro" id="IPR029044">
    <property type="entry name" value="Nucleotide-diphossugar_trans"/>
</dbReference>
<dbReference type="GO" id="GO:0016757">
    <property type="term" value="F:glycosyltransferase activity"/>
    <property type="evidence" value="ECO:0007669"/>
    <property type="project" value="UniProtKB-KW"/>
</dbReference>
<dbReference type="Gene3D" id="3.90.550.10">
    <property type="entry name" value="Spore Coat Polysaccharide Biosynthesis Protein SpsA, Chain A"/>
    <property type="match status" value="1"/>
</dbReference>
<dbReference type="PANTHER" id="PTHR43867">
    <property type="entry name" value="CELLULOSE SYNTHASE CATALYTIC SUBUNIT A [UDP-FORMING]"/>
    <property type="match status" value="1"/>
</dbReference>
<sequence>MNPPSATEPSRRFYRQLATHAGLEFVVLDPADSGTPEHRAVNPLAARMLSEQICRHFTILPISYAGGTVTIATSTPADDVARDVAQSLTGRDVAFVVAPEEELQRAIDETFVQWPAGMGPEGGAAGSWEGSTEADADTRVTDPAFPTRLGDLLVARGIATDEQIAGALAEQARTGSRLGEVLVHSGIITEPELVAILAEQFQLPLVDLSEYDPDPAALALIPEPLARHLRCVPIAVDDTTLYLAVADVLDDDTVSALREHTHLELRGFLASRNSIDELLQRVNGGEYVSVAKSELLERFPEECANRVLSSAQKVFFIALAVVIVVLAVIFPKVTIITLIGLASIFYLATSLYKFVLTYNALGHTYEIDVTQEELDAIDERDLPVYTILVPLYREAAVLPRLVDGIGGLDYPKTKLDVRLLCEEDDDETVPAIRAMNLPPHFKLVVVPDAQPKTKPKACNYGLLQADGKYVVIFDAEDRPDPDQLKKIVVAFDKADPRVTCIQAKLNYFNSDQNLLTRWFTTEYSMHFDLLLPGLDAQGVPIPLGGTSNHFVTDRLIDLAAWDPFNVTEDADLGIRLHKAGFKTAMIDSTTLEEANSDLNNWIRQRSRWIKGYIQTWLVHMRNPPRLLRQIGLKSFISFQLVVGGTFIFLLNPIFWALTTVFFFTEAGFIQELFPSFVFYAAAFMLFIGNFVFMYLNVAGSVQRGYFDLAKYALLSPLYWGLMSIAAWKGFLQLFYRPFYWEKTVHGLDAGHESPAPVTTSAPPTR</sequence>
<evidence type="ECO:0000256" key="4">
    <source>
        <dbReference type="ARBA" id="ARBA00022692"/>
    </source>
</evidence>
<evidence type="ECO:0000256" key="6">
    <source>
        <dbReference type="ARBA" id="ARBA00023136"/>
    </source>
</evidence>
<dbReference type="RefSeq" id="WP_107568448.1">
    <property type="nucleotide sequence ID" value="NZ_PYYB01000001.1"/>
</dbReference>
<feature type="domain" description="Type II secretion system protein GspE N-terminal" evidence="8">
    <location>
        <begin position="201"/>
        <end position="285"/>
    </location>
</feature>
<keyword evidence="3 9" id="KW-0808">Transferase</keyword>
<proteinExistence type="predicted"/>
<keyword evidence="10" id="KW-1185">Reference proteome</keyword>
<dbReference type="GO" id="GO:0016020">
    <property type="term" value="C:membrane"/>
    <property type="evidence" value="ECO:0007669"/>
    <property type="project" value="UniProtKB-SubCell"/>
</dbReference>
<protein>
    <submittedName>
        <fullName evidence="9">Glycosyl transferase</fullName>
    </submittedName>
</protein>
<feature type="transmembrane region" description="Helical" evidence="7">
    <location>
        <begin position="315"/>
        <end position="348"/>
    </location>
</feature>
<evidence type="ECO:0000256" key="3">
    <source>
        <dbReference type="ARBA" id="ARBA00022679"/>
    </source>
</evidence>
<gene>
    <name evidence="9" type="ORF">C7Y72_09150</name>
</gene>
<dbReference type="AlphaFoldDB" id="A0A2T4UKM1"/>
<dbReference type="SUPFAM" id="SSF53448">
    <property type="entry name" value="Nucleotide-diphospho-sugar transferases"/>
    <property type="match status" value="1"/>
</dbReference>
<dbReference type="PANTHER" id="PTHR43867:SF2">
    <property type="entry name" value="CELLULOSE SYNTHASE CATALYTIC SUBUNIT A [UDP-FORMING]"/>
    <property type="match status" value="1"/>
</dbReference>
<name>A0A2T4UKM1_9ACTN</name>
<dbReference type="InterPro" id="IPR037257">
    <property type="entry name" value="T2SS_E_N_sf"/>
</dbReference>
<keyword evidence="5 7" id="KW-1133">Transmembrane helix</keyword>
<dbReference type="SUPFAM" id="SSF160246">
    <property type="entry name" value="EspE N-terminal domain-like"/>
    <property type="match status" value="2"/>
</dbReference>
<evidence type="ECO:0000256" key="2">
    <source>
        <dbReference type="ARBA" id="ARBA00022676"/>
    </source>
</evidence>
<accession>A0A2T4UKM1</accession>
<feature type="domain" description="Type II secretion system protein GspE N-terminal" evidence="8">
    <location>
        <begin position="40"/>
        <end position="111"/>
    </location>
</feature>
<organism evidence="9 10">
    <name type="scientific">Paraconexibacter algicola</name>
    <dbReference type="NCBI Taxonomy" id="2133960"/>
    <lineage>
        <taxon>Bacteria</taxon>
        <taxon>Bacillati</taxon>
        <taxon>Actinomycetota</taxon>
        <taxon>Thermoleophilia</taxon>
        <taxon>Solirubrobacterales</taxon>
        <taxon>Paraconexibacteraceae</taxon>
        <taxon>Paraconexibacter</taxon>
    </lineage>
</organism>
<comment type="caution">
    <text evidence="9">The sequence shown here is derived from an EMBL/GenBank/DDBJ whole genome shotgun (WGS) entry which is preliminary data.</text>
</comment>
<keyword evidence="4 7" id="KW-0812">Transmembrane</keyword>
<dbReference type="InterPro" id="IPR050321">
    <property type="entry name" value="Glycosyltr_2/OpgH_subfam"/>
</dbReference>
<dbReference type="CDD" id="cd06427">
    <property type="entry name" value="CESA_like_2"/>
    <property type="match status" value="1"/>
</dbReference>
<dbReference type="InterPro" id="IPR007831">
    <property type="entry name" value="T2SS_GspE_N"/>
</dbReference>
<keyword evidence="2" id="KW-0328">Glycosyltransferase</keyword>
<evidence type="ECO:0000256" key="5">
    <source>
        <dbReference type="ARBA" id="ARBA00022989"/>
    </source>
</evidence>
<feature type="transmembrane region" description="Helical" evidence="7">
    <location>
        <begin position="676"/>
        <end position="695"/>
    </location>
</feature>
<reference evidence="9 10" key="1">
    <citation type="submission" date="2018-03" db="EMBL/GenBank/DDBJ databases">
        <title>Aquarubrobacter algicola gen. nov., sp. nov., a novel actinobacterium isolated from shallow eutrophic lake during the end of cyanobacterial harmful algal blooms.</title>
        <authorList>
            <person name="Chun S.J."/>
        </authorList>
    </citation>
    <scope>NUCLEOTIDE SEQUENCE [LARGE SCALE GENOMIC DNA]</scope>
    <source>
        <strain evidence="9 10">Seoho-28</strain>
    </source>
</reference>
<evidence type="ECO:0000259" key="8">
    <source>
        <dbReference type="Pfam" id="PF05157"/>
    </source>
</evidence>
<evidence type="ECO:0000313" key="9">
    <source>
        <dbReference type="EMBL" id="PTL59804.1"/>
    </source>
</evidence>
<dbReference type="Gene3D" id="3.30.300.160">
    <property type="entry name" value="Type II secretion system, protein E, N-terminal domain"/>
    <property type="match status" value="2"/>
</dbReference>